<dbReference type="PANTHER" id="PTHR45527">
    <property type="entry name" value="NONRIBOSOMAL PEPTIDE SYNTHETASE"/>
    <property type="match status" value="1"/>
</dbReference>
<dbReference type="Proteomes" id="UP000292345">
    <property type="component" value="Unassembled WGS sequence"/>
</dbReference>
<dbReference type="RefSeq" id="WP_130246572.1">
    <property type="nucleotide sequence ID" value="NZ_PPUZ01000191.1"/>
</dbReference>
<dbReference type="AlphaFoldDB" id="A0A4Q7E1N5"/>
<feature type="non-terminal residue" evidence="2">
    <location>
        <position position="1"/>
    </location>
</feature>
<organism evidence="2 3">
    <name type="scientific">Pseudoalteromonas rubra</name>
    <dbReference type="NCBI Taxonomy" id="43658"/>
    <lineage>
        <taxon>Bacteria</taxon>
        <taxon>Pseudomonadati</taxon>
        <taxon>Pseudomonadota</taxon>
        <taxon>Gammaproteobacteria</taxon>
        <taxon>Alteromonadales</taxon>
        <taxon>Pseudoalteromonadaceae</taxon>
        <taxon>Pseudoalteromonas</taxon>
    </lineage>
</organism>
<dbReference type="InterPro" id="IPR000873">
    <property type="entry name" value="AMP-dep_synth/lig_dom"/>
</dbReference>
<dbReference type="GO" id="GO:0044550">
    <property type="term" value="P:secondary metabolite biosynthetic process"/>
    <property type="evidence" value="ECO:0007669"/>
    <property type="project" value="TreeGrafter"/>
</dbReference>
<name>A0A4Q7E1N5_9GAMM</name>
<dbReference type="GO" id="GO:0031177">
    <property type="term" value="F:phosphopantetheine binding"/>
    <property type="evidence" value="ECO:0007669"/>
    <property type="project" value="TreeGrafter"/>
</dbReference>
<dbReference type="Gene3D" id="3.40.50.980">
    <property type="match status" value="1"/>
</dbReference>
<dbReference type="EMBL" id="PPUZ01000191">
    <property type="protein sequence ID" value="RZM68791.1"/>
    <property type="molecule type" value="Genomic_DNA"/>
</dbReference>
<reference evidence="2 3" key="1">
    <citation type="submission" date="2018-01" db="EMBL/GenBank/DDBJ databases">
        <title>Co-occurrence of chitin degradation, pigmentation and bioactivity in marine Pseudoalteromonas.</title>
        <authorList>
            <person name="Paulsen S."/>
            <person name="Gram L."/>
            <person name="Machado H."/>
        </authorList>
    </citation>
    <scope>NUCLEOTIDE SEQUENCE [LARGE SCALE GENOMIC DNA]</scope>
    <source>
        <strain evidence="2 3">S1946</strain>
    </source>
</reference>
<dbReference type="SUPFAM" id="SSF56801">
    <property type="entry name" value="Acetyl-CoA synthetase-like"/>
    <property type="match status" value="1"/>
</dbReference>
<accession>A0A4Q7E1N5</accession>
<dbReference type="GO" id="GO:0043041">
    <property type="term" value="P:amino acid activation for nonribosomal peptide biosynthetic process"/>
    <property type="evidence" value="ECO:0007669"/>
    <property type="project" value="TreeGrafter"/>
</dbReference>
<comment type="caution">
    <text evidence="2">The sequence shown here is derived from an EMBL/GenBank/DDBJ whole genome shotgun (WGS) entry which is preliminary data.</text>
</comment>
<feature type="domain" description="AMP-dependent synthetase/ligase" evidence="1">
    <location>
        <begin position="1"/>
        <end position="65"/>
    </location>
</feature>
<dbReference type="Pfam" id="PF00501">
    <property type="entry name" value="AMP-binding"/>
    <property type="match status" value="1"/>
</dbReference>
<sequence length="86" mass="9290">YLRSEGAAKGSLIGLCFERHIDMLVGMLGILKAGCAYVPLDPSYPSSRRDYMMADTGMSQVITQSGLAGLFADLDVTRIVLDDETT</sequence>
<protein>
    <recommendedName>
        <fullName evidence="1">AMP-dependent synthetase/ligase domain-containing protein</fullName>
    </recommendedName>
</protein>
<evidence type="ECO:0000313" key="2">
    <source>
        <dbReference type="EMBL" id="RZM68791.1"/>
    </source>
</evidence>
<gene>
    <name evidence="2" type="ORF">C3B51_23620</name>
</gene>
<evidence type="ECO:0000259" key="1">
    <source>
        <dbReference type="Pfam" id="PF00501"/>
    </source>
</evidence>
<evidence type="ECO:0000313" key="3">
    <source>
        <dbReference type="Proteomes" id="UP000292345"/>
    </source>
</evidence>
<proteinExistence type="predicted"/>
<dbReference type="PANTHER" id="PTHR45527:SF14">
    <property type="entry name" value="PLIPASTATIN SYNTHASE SUBUNIT B"/>
    <property type="match status" value="1"/>
</dbReference>
<dbReference type="GO" id="GO:0005829">
    <property type="term" value="C:cytosol"/>
    <property type="evidence" value="ECO:0007669"/>
    <property type="project" value="TreeGrafter"/>
</dbReference>
<feature type="non-terminal residue" evidence="2">
    <location>
        <position position="86"/>
    </location>
</feature>